<keyword evidence="13" id="KW-1185">Reference proteome</keyword>
<comment type="function">
    <text evidence="2 10">Reversible hydration of carbon dioxide.</text>
</comment>
<keyword evidence="6 10" id="KW-0479">Metal-binding</keyword>
<dbReference type="PROSITE" id="PS51257">
    <property type="entry name" value="PROKAR_LIPOPROTEIN"/>
    <property type="match status" value="1"/>
</dbReference>
<evidence type="ECO:0000313" key="13">
    <source>
        <dbReference type="Proteomes" id="UP001597337"/>
    </source>
</evidence>
<dbReference type="InterPro" id="IPR023561">
    <property type="entry name" value="Carbonic_anhydrase_a-class"/>
</dbReference>
<sequence length="244" mass="26858">MKNTRVVLFTLLTASCTAFAAHGHWGYSGAEGPDHWGELDQAFSVCGSGKNQSPVDLTEFIDAQLPPIGFHYQPGGEEEENNGHSIQIDYAKGSGISLNGHEYALKQYHFHTPSENHIRGKAFPMEAHLVHVDAHGKIAVIAVMIQEGAENPALTEAWSLMPEQPETKVHLHHPVSAEDLLPKNRDYYRFTGSLTTPPCTEGVAWLVMKEPVTASADQIRKFASVMGHPNNRPIQAANHRVILE</sequence>
<dbReference type="CDD" id="cd03124">
    <property type="entry name" value="alpha_CA_prokaryotic_like"/>
    <property type="match status" value="1"/>
</dbReference>
<protein>
    <recommendedName>
        <fullName evidence="5 10">Carbonic anhydrase</fullName>
        <ecNumber evidence="4 10">4.2.1.1</ecNumber>
    </recommendedName>
</protein>
<organism evidence="12 13">
    <name type="scientific">Thiorhodococcus fuscus</name>
    <dbReference type="NCBI Taxonomy" id="527200"/>
    <lineage>
        <taxon>Bacteria</taxon>
        <taxon>Pseudomonadati</taxon>
        <taxon>Pseudomonadota</taxon>
        <taxon>Gammaproteobacteria</taxon>
        <taxon>Chromatiales</taxon>
        <taxon>Chromatiaceae</taxon>
        <taxon>Thiorhodococcus</taxon>
    </lineage>
</organism>
<name>A0ABW4Y6K0_9GAMM</name>
<dbReference type="EMBL" id="JBHUHX010000016">
    <property type="protein sequence ID" value="MFD2111766.1"/>
    <property type="molecule type" value="Genomic_DNA"/>
</dbReference>
<reference evidence="13" key="1">
    <citation type="journal article" date="2019" name="Int. J. Syst. Evol. Microbiol.">
        <title>The Global Catalogue of Microorganisms (GCM) 10K type strain sequencing project: providing services to taxonomists for standard genome sequencing and annotation.</title>
        <authorList>
            <consortium name="The Broad Institute Genomics Platform"/>
            <consortium name="The Broad Institute Genome Sequencing Center for Infectious Disease"/>
            <person name="Wu L."/>
            <person name="Ma J."/>
        </authorList>
    </citation>
    <scope>NUCLEOTIDE SEQUENCE [LARGE SCALE GENOMIC DNA]</scope>
    <source>
        <strain evidence="13">KACC 12597</strain>
    </source>
</reference>
<dbReference type="InterPro" id="IPR001148">
    <property type="entry name" value="CA_dom"/>
</dbReference>
<dbReference type="PROSITE" id="PS51144">
    <property type="entry name" value="ALPHA_CA_2"/>
    <property type="match status" value="1"/>
</dbReference>
<dbReference type="PROSITE" id="PS00162">
    <property type="entry name" value="ALPHA_CA_1"/>
    <property type="match status" value="1"/>
</dbReference>
<dbReference type="RefSeq" id="WP_386025473.1">
    <property type="nucleotide sequence ID" value="NZ_JBHUHX010000016.1"/>
</dbReference>
<dbReference type="InterPro" id="IPR041891">
    <property type="entry name" value="Alpha_CA_prokaryot-like"/>
</dbReference>
<evidence type="ECO:0000256" key="8">
    <source>
        <dbReference type="ARBA" id="ARBA00023239"/>
    </source>
</evidence>
<keyword evidence="7 10" id="KW-0862">Zinc</keyword>
<dbReference type="Gene3D" id="3.10.200.10">
    <property type="entry name" value="Alpha carbonic anhydrase"/>
    <property type="match status" value="1"/>
</dbReference>
<evidence type="ECO:0000259" key="11">
    <source>
        <dbReference type="PROSITE" id="PS51144"/>
    </source>
</evidence>
<dbReference type="SMART" id="SM01057">
    <property type="entry name" value="Carb_anhydrase"/>
    <property type="match status" value="1"/>
</dbReference>
<accession>A0ABW4Y6K0</accession>
<evidence type="ECO:0000256" key="5">
    <source>
        <dbReference type="ARBA" id="ARBA00014628"/>
    </source>
</evidence>
<evidence type="ECO:0000256" key="6">
    <source>
        <dbReference type="ARBA" id="ARBA00022723"/>
    </source>
</evidence>
<evidence type="ECO:0000256" key="7">
    <source>
        <dbReference type="ARBA" id="ARBA00022833"/>
    </source>
</evidence>
<proteinExistence type="inferred from homology"/>
<evidence type="ECO:0000256" key="9">
    <source>
        <dbReference type="ARBA" id="ARBA00048348"/>
    </source>
</evidence>
<feature type="domain" description="Alpha-carbonic anhydrase" evidence="11">
    <location>
        <begin position="23"/>
        <end position="244"/>
    </location>
</feature>
<dbReference type="InterPro" id="IPR036398">
    <property type="entry name" value="CA_dom_sf"/>
</dbReference>
<keyword evidence="10" id="KW-0732">Signal</keyword>
<dbReference type="InterPro" id="IPR018338">
    <property type="entry name" value="Carbonic_anhydrase_a-class_CS"/>
</dbReference>
<comment type="similarity">
    <text evidence="3 10">Belongs to the alpha-carbonic anhydrase family.</text>
</comment>
<evidence type="ECO:0000256" key="10">
    <source>
        <dbReference type="RuleBase" id="RU367011"/>
    </source>
</evidence>
<evidence type="ECO:0000256" key="1">
    <source>
        <dbReference type="ARBA" id="ARBA00001947"/>
    </source>
</evidence>
<evidence type="ECO:0000256" key="3">
    <source>
        <dbReference type="ARBA" id="ARBA00010718"/>
    </source>
</evidence>
<evidence type="ECO:0000256" key="2">
    <source>
        <dbReference type="ARBA" id="ARBA00002904"/>
    </source>
</evidence>
<feature type="signal peptide" evidence="10">
    <location>
        <begin position="1"/>
        <end position="20"/>
    </location>
</feature>
<dbReference type="Pfam" id="PF00194">
    <property type="entry name" value="Carb_anhydrase"/>
    <property type="match status" value="1"/>
</dbReference>
<dbReference type="Proteomes" id="UP001597337">
    <property type="component" value="Unassembled WGS sequence"/>
</dbReference>
<dbReference type="EC" id="4.2.1.1" evidence="4 10"/>
<comment type="cofactor">
    <cofactor evidence="1 10">
        <name>Zn(2+)</name>
        <dbReference type="ChEBI" id="CHEBI:29105"/>
    </cofactor>
</comment>
<comment type="caution">
    <text evidence="12">The sequence shown here is derived from an EMBL/GenBank/DDBJ whole genome shotgun (WGS) entry which is preliminary data.</text>
</comment>
<evidence type="ECO:0000313" key="12">
    <source>
        <dbReference type="EMBL" id="MFD2111766.1"/>
    </source>
</evidence>
<comment type="catalytic activity">
    <reaction evidence="9 10">
        <text>hydrogencarbonate + H(+) = CO2 + H2O</text>
        <dbReference type="Rhea" id="RHEA:10748"/>
        <dbReference type="ChEBI" id="CHEBI:15377"/>
        <dbReference type="ChEBI" id="CHEBI:15378"/>
        <dbReference type="ChEBI" id="CHEBI:16526"/>
        <dbReference type="ChEBI" id="CHEBI:17544"/>
        <dbReference type="EC" id="4.2.1.1"/>
    </reaction>
</comment>
<evidence type="ECO:0000256" key="4">
    <source>
        <dbReference type="ARBA" id="ARBA00012925"/>
    </source>
</evidence>
<gene>
    <name evidence="12" type="ORF">ACFSJC_07935</name>
</gene>
<dbReference type="SUPFAM" id="SSF51069">
    <property type="entry name" value="Carbonic anhydrase"/>
    <property type="match status" value="1"/>
</dbReference>
<dbReference type="PANTHER" id="PTHR18952:SF265">
    <property type="entry name" value="CARBONIC ANHYDRASE"/>
    <property type="match status" value="1"/>
</dbReference>
<dbReference type="PANTHER" id="PTHR18952">
    <property type="entry name" value="CARBONIC ANHYDRASE"/>
    <property type="match status" value="1"/>
</dbReference>
<feature type="chain" id="PRO_5044995942" description="Carbonic anhydrase" evidence="10">
    <location>
        <begin position="21"/>
        <end position="244"/>
    </location>
</feature>
<keyword evidence="8 10" id="KW-0456">Lyase</keyword>